<dbReference type="Proteomes" id="UP001218218">
    <property type="component" value="Unassembled WGS sequence"/>
</dbReference>
<organism evidence="2 3">
    <name type="scientific">Mycena albidolilacea</name>
    <dbReference type="NCBI Taxonomy" id="1033008"/>
    <lineage>
        <taxon>Eukaryota</taxon>
        <taxon>Fungi</taxon>
        <taxon>Dikarya</taxon>
        <taxon>Basidiomycota</taxon>
        <taxon>Agaricomycotina</taxon>
        <taxon>Agaricomycetes</taxon>
        <taxon>Agaricomycetidae</taxon>
        <taxon>Agaricales</taxon>
        <taxon>Marasmiineae</taxon>
        <taxon>Mycenaceae</taxon>
        <taxon>Mycena</taxon>
    </lineage>
</organism>
<dbReference type="EMBL" id="JARIHO010000117">
    <property type="protein sequence ID" value="KAJ7302377.1"/>
    <property type="molecule type" value="Genomic_DNA"/>
</dbReference>
<reference evidence="2" key="1">
    <citation type="submission" date="2023-03" db="EMBL/GenBank/DDBJ databases">
        <title>Massive genome expansion in bonnet fungi (Mycena s.s.) driven by repeated elements and novel gene families across ecological guilds.</title>
        <authorList>
            <consortium name="Lawrence Berkeley National Laboratory"/>
            <person name="Harder C.B."/>
            <person name="Miyauchi S."/>
            <person name="Viragh M."/>
            <person name="Kuo A."/>
            <person name="Thoen E."/>
            <person name="Andreopoulos B."/>
            <person name="Lu D."/>
            <person name="Skrede I."/>
            <person name="Drula E."/>
            <person name="Henrissat B."/>
            <person name="Morin E."/>
            <person name="Kohler A."/>
            <person name="Barry K."/>
            <person name="LaButti K."/>
            <person name="Morin E."/>
            <person name="Salamov A."/>
            <person name="Lipzen A."/>
            <person name="Mereny Z."/>
            <person name="Hegedus B."/>
            <person name="Baldrian P."/>
            <person name="Stursova M."/>
            <person name="Weitz H."/>
            <person name="Taylor A."/>
            <person name="Grigoriev I.V."/>
            <person name="Nagy L.G."/>
            <person name="Martin F."/>
            <person name="Kauserud H."/>
        </authorList>
    </citation>
    <scope>NUCLEOTIDE SEQUENCE</scope>
    <source>
        <strain evidence="2">CBHHK002</strain>
    </source>
</reference>
<evidence type="ECO:0000313" key="3">
    <source>
        <dbReference type="Proteomes" id="UP001218218"/>
    </source>
</evidence>
<feature type="domain" description="F-box" evidence="1">
    <location>
        <begin position="20"/>
        <end position="90"/>
    </location>
</feature>
<proteinExistence type="predicted"/>
<dbReference type="InterPro" id="IPR032675">
    <property type="entry name" value="LRR_dom_sf"/>
</dbReference>
<dbReference type="SUPFAM" id="SSF52047">
    <property type="entry name" value="RNI-like"/>
    <property type="match status" value="1"/>
</dbReference>
<sequence>MPPHPPDPKFHPSRSLTCPIHRLPSEVLAEIFAVCLRCFTSTFEDDLASPSFETELERVAGITLLKLSRVCSRWHTIALGTSFLWSEIRLHRVLWDVEHVRDRDTVLGLIESSLKRGGNCSLTVDIHHLGGMAPDGRVLDVLAAHSARWRNVVFLCPQSLFGRIAGLQGNLSRLHALEIRLWQSDGSALNMLESLPSLRHFSFDGPLTILSKLAVEGLLIFEYLDVSFDKVVPAMSLLPRFGSSTEFRLDLSMANFTDRDLPHVASDICGFQILVNYVFLASTCKAALGAVFSALTLPHLQTLRMLSDEYNIDRSYPLPWPHAQFLALCSRSSLDAHLRSLIMYDVHITAPELLECLAALPSLECLTISDHQPTPRGGVDEHLITDALLDALTLKPESSESPRLVPRLRDFRFQSLMRFSDTLHLALLLSRVEAVCPFQSLIMTLPGHERNLEPDVVRQLNELARQGKLVFPEPHEYS</sequence>
<comment type="caution">
    <text evidence="2">The sequence shown here is derived from an EMBL/GenBank/DDBJ whole genome shotgun (WGS) entry which is preliminary data.</text>
</comment>
<dbReference type="Gene3D" id="3.80.10.10">
    <property type="entry name" value="Ribonuclease Inhibitor"/>
    <property type="match status" value="1"/>
</dbReference>
<dbReference type="AlphaFoldDB" id="A0AAD7E7Y5"/>
<dbReference type="Gene3D" id="1.20.1280.50">
    <property type="match status" value="1"/>
</dbReference>
<evidence type="ECO:0000313" key="2">
    <source>
        <dbReference type="EMBL" id="KAJ7302377.1"/>
    </source>
</evidence>
<dbReference type="Pfam" id="PF12937">
    <property type="entry name" value="F-box-like"/>
    <property type="match status" value="1"/>
</dbReference>
<gene>
    <name evidence="2" type="ORF">DFH08DRAFT_905466</name>
</gene>
<keyword evidence="3" id="KW-1185">Reference proteome</keyword>
<dbReference type="InterPro" id="IPR001810">
    <property type="entry name" value="F-box_dom"/>
</dbReference>
<accession>A0AAD7E7Y5</accession>
<evidence type="ECO:0000259" key="1">
    <source>
        <dbReference type="Pfam" id="PF12937"/>
    </source>
</evidence>
<name>A0AAD7E7Y5_9AGAR</name>
<protein>
    <recommendedName>
        <fullName evidence="1">F-box domain-containing protein</fullName>
    </recommendedName>
</protein>